<evidence type="ECO:0000313" key="4">
    <source>
        <dbReference type="EMBL" id="KAH1900366.1"/>
    </source>
</evidence>
<evidence type="ECO:0000256" key="1">
    <source>
        <dbReference type="SAM" id="MobiDB-lite"/>
    </source>
</evidence>
<feature type="compositionally biased region" description="Polar residues" evidence="1">
    <location>
        <begin position="165"/>
        <end position="178"/>
    </location>
</feature>
<reference evidence="4" key="1">
    <citation type="submission" date="2021-08" db="EMBL/GenBank/DDBJ databases">
        <title>Global Aspergillus fumigatus from environmental and clinical sources.</title>
        <authorList>
            <person name="Barber A."/>
            <person name="Sae-Ong T."/>
        </authorList>
    </citation>
    <scope>NUCLEOTIDE SEQUENCE</scope>
    <source>
        <strain evidence="4">NRZ-2016-071</strain>
    </source>
</reference>
<keyword evidence="2" id="KW-1133">Transmembrane helix</keyword>
<feature type="region of interest" description="Disordered" evidence="1">
    <location>
        <begin position="1"/>
        <end position="187"/>
    </location>
</feature>
<evidence type="ECO:0000256" key="2">
    <source>
        <dbReference type="SAM" id="Phobius"/>
    </source>
</evidence>
<feature type="compositionally biased region" description="Basic and acidic residues" evidence="1">
    <location>
        <begin position="36"/>
        <end position="46"/>
    </location>
</feature>
<keyword evidence="2" id="KW-0812">Transmembrane</keyword>
<accession>A0A9P8N9Y6</accession>
<feature type="transmembrane region" description="Helical" evidence="2">
    <location>
        <begin position="499"/>
        <end position="518"/>
    </location>
</feature>
<proteinExistence type="predicted"/>
<sequence>MPLYSSSSRSKKSTRSSAGSVLSMTSRTTSKGSKSSVEKTEKREHAQVQPGGQKDDEPSRNYAQKTHGALNTTHNSTDPDKKAPNVFEYLDDDGSSDDGSSSSDPEGNVSEPSGQPSSVLEAYPKHSYPGLNTDVRTNTLLQGQAHRRTSIRSQDSSFKSKRSANSRQLPQVDVSPSTVPLHLPRNTADRKLSLEEIYNVPGALTDSPNPTGNLNLDLATLPESYYPPRNPSTSHRPPLPPSPPRSPKEDLHRTGRKSRRSTKSSHIPCGYGILSSRLSSSSDSKEPPLPPLYRRFEDLNHRVLLYLQDEIAQMEEDLRVLDEYEEMHRVATAEREGTKKLPASRRMDAQAQVYSSLHYRRVEVMGALIHKTEQYNNALAAYSRVLQTIPSASDKDIETYRTWMKDHSPIITAESRFLDHGKDLISLSPRRASPTATVYSAIIIASAAILLPLLAFGMISEFSGRLLVVALVGGAAAAIAMNYSSGAGHLESGDGWRSATLYVFDLAHFLTILLFLLFMGTPLARLPSPEDNP</sequence>
<feature type="compositionally biased region" description="Polar residues" evidence="1">
    <location>
        <begin position="61"/>
        <end position="76"/>
    </location>
</feature>
<name>A0A9P8N9Y6_ASPFM</name>
<dbReference type="InterPro" id="IPR046529">
    <property type="entry name" value="DUF6594"/>
</dbReference>
<dbReference type="PANTHER" id="PTHR34502">
    <property type="entry name" value="DUF6594 DOMAIN-CONTAINING PROTEIN-RELATED"/>
    <property type="match status" value="1"/>
</dbReference>
<dbReference type="Pfam" id="PF20237">
    <property type="entry name" value="DUF6594"/>
    <property type="match status" value="1"/>
</dbReference>
<protein>
    <recommendedName>
        <fullName evidence="3">DUF6594 domain-containing protein</fullName>
    </recommendedName>
</protein>
<feature type="transmembrane region" description="Helical" evidence="2">
    <location>
        <begin position="466"/>
        <end position="484"/>
    </location>
</feature>
<feature type="domain" description="DUF6594" evidence="3">
    <location>
        <begin position="274"/>
        <end position="436"/>
    </location>
</feature>
<feature type="region of interest" description="Disordered" evidence="1">
    <location>
        <begin position="201"/>
        <end position="289"/>
    </location>
</feature>
<gene>
    <name evidence="4" type="ORF">KXV57_008501</name>
</gene>
<feature type="transmembrane region" description="Helical" evidence="2">
    <location>
        <begin position="438"/>
        <end position="459"/>
    </location>
</feature>
<evidence type="ECO:0000313" key="5">
    <source>
        <dbReference type="Proteomes" id="UP000813423"/>
    </source>
</evidence>
<evidence type="ECO:0000259" key="3">
    <source>
        <dbReference type="Pfam" id="PF20237"/>
    </source>
</evidence>
<organism evidence="4 5">
    <name type="scientific">Aspergillus fumigatus</name>
    <name type="common">Neosartorya fumigata</name>
    <dbReference type="NCBI Taxonomy" id="746128"/>
    <lineage>
        <taxon>Eukaryota</taxon>
        <taxon>Fungi</taxon>
        <taxon>Dikarya</taxon>
        <taxon>Ascomycota</taxon>
        <taxon>Pezizomycotina</taxon>
        <taxon>Eurotiomycetes</taxon>
        <taxon>Eurotiomycetidae</taxon>
        <taxon>Eurotiales</taxon>
        <taxon>Aspergillaceae</taxon>
        <taxon>Aspergillus</taxon>
        <taxon>Aspergillus subgen. Fumigati</taxon>
    </lineage>
</organism>
<feature type="compositionally biased region" description="Low complexity" evidence="1">
    <location>
        <begin position="23"/>
        <end position="35"/>
    </location>
</feature>
<comment type="caution">
    <text evidence="4">The sequence shown here is derived from an EMBL/GenBank/DDBJ whole genome shotgun (WGS) entry which is preliminary data.</text>
</comment>
<dbReference type="Proteomes" id="UP000813423">
    <property type="component" value="Unassembled WGS sequence"/>
</dbReference>
<feature type="compositionally biased region" description="Basic residues" evidence="1">
    <location>
        <begin position="254"/>
        <end position="263"/>
    </location>
</feature>
<dbReference type="EMBL" id="JAIBSC010000076">
    <property type="protein sequence ID" value="KAH1900366.1"/>
    <property type="molecule type" value="Genomic_DNA"/>
</dbReference>
<dbReference type="AlphaFoldDB" id="A0A9P8N9Y6"/>
<dbReference type="PANTHER" id="PTHR34502:SF6">
    <property type="entry name" value="DUF6594 DOMAIN-CONTAINING PROTEIN"/>
    <property type="match status" value="1"/>
</dbReference>
<keyword evidence="2" id="KW-0472">Membrane</keyword>